<reference evidence="2 3" key="1">
    <citation type="journal article" date="2003" name="Int. J. Syst. Evol. Microbiol.">
        <title>Halobacillus salinus sp. nov., isolated from a salt lake on the coast of the East Sea in Korea.</title>
        <authorList>
            <person name="Yoon J.H."/>
            <person name="Kang K.H."/>
            <person name="Park Y.H."/>
        </authorList>
    </citation>
    <scope>NUCLEOTIDE SEQUENCE [LARGE SCALE GENOMIC DNA]</scope>
    <source>
        <strain evidence="2 3">HSL-3</strain>
    </source>
</reference>
<protein>
    <submittedName>
        <fullName evidence="2">Uncharacterized protein</fullName>
    </submittedName>
</protein>
<feature type="transmembrane region" description="Helical" evidence="1">
    <location>
        <begin position="7"/>
        <end position="33"/>
    </location>
</feature>
<name>A0A4Z0GT57_9BACI</name>
<keyword evidence="1" id="KW-0812">Transmembrane</keyword>
<accession>A0A4Z0GT57</accession>
<evidence type="ECO:0000313" key="2">
    <source>
        <dbReference type="EMBL" id="TGB00742.1"/>
    </source>
</evidence>
<comment type="caution">
    <text evidence="2">The sequence shown here is derived from an EMBL/GenBank/DDBJ whole genome shotgun (WGS) entry which is preliminary data.</text>
</comment>
<organism evidence="2 3">
    <name type="scientific">Halobacillus salinus</name>
    <dbReference type="NCBI Taxonomy" id="192814"/>
    <lineage>
        <taxon>Bacteria</taxon>
        <taxon>Bacillati</taxon>
        <taxon>Bacillota</taxon>
        <taxon>Bacilli</taxon>
        <taxon>Bacillales</taxon>
        <taxon>Bacillaceae</taxon>
        <taxon>Halobacillus</taxon>
    </lineage>
</organism>
<proteinExistence type="predicted"/>
<gene>
    <name evidence="2" type="ORF">E4663_19190</name>
</gene>
<keyword evidence="3" id="KW-1185">Reference proteome</keyword>
<evidence type="ECO:0000313" key="3">
    <source>
        <dbReference type="Proteomes" id="UP000297982"/>
    </source>
</evidence>
<dbReference type="RefSeq" id="WP_135328788.1">
    <property type="nucleotide sequence ID" value="NZ_SRJC01000011.1"/>
</dbReference>
<dbReference type="Proteomes" id="UP000297982">
    <property type="component" value="Unassembled WGS sequence"/>
</dbReference>
<keyword evidence="1" id="KW-0472">Membrane</keyword>
<dbReference type="AlphaFoldDB" id="A0A4Z0GT57"/>
<dbReference type="EMBL" id="SRJC01000011">
    <property type="protein sequence ID" value="TGB00742.1"/>
    <property type="molecule type" value="Genomic_DNA"/>
</dbReference>
<evidence type="ECO:0000256" key="1">
    <source>
        <dbReference type="SAM" id="Phobius"/>
    </source>
</evidence>
<keyword evidence="1" id="KW-1133">Transmembrane helix</keyword>
<sequence>MELKEGHIIGLVIGLPVLIIIGAIIWGVLWFYIAFTTTEEEYVNAYMQDKYDKQIEMVYQGSNPKGMGASHKVALKENPDVEFWVEVEGTFKTKVESDEYERGVDAYHEFQKIEDDIAEIEAMGFSKIEEPEFSSYLDYSDDGYRINVMEGERLSLYDVSDERLDDWMELIRWAREHDVELTDLMVMGLPAEEFEEEDYLVRHEVKNVEDVENRSDLLREVAKENPRVLSWRLERQLEEKVASLGGRVAAAPTDFPYEERRWIECYEVDGQGKCIDAMVWLKYESAGFSPGHEKVEEDLIQVMQWTKEKMGRKSVVNFGILEDVKGEGMHQNVEVEGPLDEKMFKEEWNQFQRGEISYGGYIE</sequence>